<reference evidence="4 5" key="1">
    <citation type="journal article" date="2015" name="Environ. Microbiol.">
        <title>Metagenome sequence of Elaphomyces granulatus from sporocarp tissue reveals Ascomycota ectomycorrhizal fingerprints of genome expansion and a Proteobacteria-rich microbiome.</title>
        <authorList>
            <person name="Quandt C.A."/>
            <person name="Kohler A."/>
            <person name="Hesse C.N."/>
            <person name="Sharpton T.J."/>
            <person name="Martin F."/>
            <person name="Spatafora J.W."/>
        </authorList>
    </citation>
    <scope>NUCLEOTIDE SEQUENCE [LARGE SCALE GENOMIC DNA]</scope>
    <source>
        <strain evidence="4 5">OSC145934</strain>
    </source>
</reference>
<dbReference type="GO" id="GO:0070063">
    <property type="term" value="F:RNA polymerase binding"/>
    <property type="evidence" value="ECO:0007669"/>
    <property type="project" value="InterPro"/>
</dbReference>
<feature type="compositionally biased region" description="Basic and acidic residues" evidence="2">
    <location>
        <begin position="145"/>
        <end position="170"/>
    </location>
</feature>
<evidence type="ECO:0000256" key="1">
    <source>
        <dbReference type="ARBA" id="ARBA00022737"/>
    </source>
</evidence>
<dbReference type="PANTHER" id="PTHR15377:SF3">
    <property type="entry name" value="WW DOMAIN-CONTAINING PROTEIN"/>
    <property type="match status" value="1"/>
</dbReference>
<dbReference type="EMBL" id="NPHW01007367">
    <property type="protein sequence ID" value="OXV05221.1"/>
    <property type="molecule type" value="Genomic_DNA"/>
</dbReference>
<name>A0A232LM42_9EURO</name>
<dbReference type="SUPFAM" id="SSF81698">
    <property type="entry name" value="FF domain"/>
    <property type="match status" value="1"/>
</dbReference>
<comment type="caution">
    <text evidence="4">The sequence shown here is derived from an EMBL/GenBank/DDBJ whole genome shotgun (WGS) entry which is preliminary data.</text>
</comment>
<organism evidence="4 5">
    <name type="scientific">Elaphomyces granulatus</name>
    <dbReference type="NCBI Taxonomy" id="519963"/>
    <lineage>
        <taxon>Eukaryota</taxon>
        <taxon>Fungi</taxon>
        <taxon>Dikarya</taxon>
        <taxon>Ascomycota</taxon>
        <taxon>Pezizomycotina</taxon>
        <taxon>Eurotiomycetes</taxon>
        <taxon>Eurotiomycetidae</taxon>
        <taxon>Eurotiales</taxon>
        <taxon>Elaphomycetaceae</taxon>
        <taxon>Elaphomyces</taxon>
    </lineage>
</organism>
<proteinExistence type="predicted"/>
<dbReference type="InterPro" id="IPR001202">
    <property type="entry name" value="WW_dom"/>
</dbReference>
<evidence type="ECO:0000256" key="2">
    <source>
        <dbReference type="SAM" id="MobiDB-lite"/>
    </source>
</evidence>
<dbReference type="SMART" id="SM00456">
    <property type="entry name" value="WW"/>
    <property type="match status" value="2"/>
</dbReference>
<feature type="compositionally biased region" description="Basic and acidic residues" evidence="2">
    <location>
        <begin position="7"/>
        <end position="20"/>
    </location>
</feature>
<dbReference type="FunFam" id="2.20.70.10:FF:000049">
    <property type="entry name" value="Transcription elongation regulator 1-like"/>
    <property type="match status" value="1"/>
</dbReference>
<feature type="region of interest" description="Disordered" evidence="2">
    <location>
        <begin position="1"/>
        <end position="44"/>
    </location>
</feature>
<dbReference type="Gene3D" id="2.20.70.10">
    <property type="match status" value="2"/>
</dbReference>
<dbReference type="InterPro" id="IPR002713">
    <property type="entry name" value="FF_domain"/>
</dbReference>
<feature type="domain" description="WW" evidence="3">
    <location>
        <begin position="74"/>
        <end position="107"/>
    </location>
</feature>
<dbReference type="CDD" id="cd00201">
    <property type="entry name" value="WW"/>
    <property type="match status" value="1"/>
</dbReference>
<feature type="region of interest" description="Disordered" evidence="2">
    <location>
        <begin position="557"/>
        <end position="591"/>
    </location>
</feature>
<dbReference type="GO" id="GO:0005634">
    <property type="term" value="C:nucleus"/>
    <property type="evidence" value="ECO:0007669"/>
    <property type="project" value="TreeGrafter"/>
</dbReference>
<evidence type="ECO:0000313" key="5">
    <source>
        <dbReference type="Proteomes" id="UP000243515"/>
    </source>
</evidence>
<feature type="compositionally biased region" description="Polar residues" evidence="2">
    <location>
        <begin position="92"/>
        <end position="108"/>
    </location>
</feature>
<dbReference type="AlphaFoldDB" id="A0A232LM42"/>
<dbReference type="OrthoDB" id="410044at2759"/>
<feature type="domain" description="WW" evidence="3">
    <location>
        <begin position="176"/>
        <end position="209"/>
    </location>
</feature>
<keyword evidence="5" id="KW-1185">Reference proteome</keyword>
<dbReference type="PANTHER" id="PTHR15377">
    <property type="entry name" value="TRANSCRIPTION ELONGATION REGULATOR 1"/>
    <property type="match status" value="1"/>
</dbReference>
<keyword evidence="1" id="KW-0677">Repeat</keyword>
<dbReference type="Pfam" id="PF01846">
    <property type="entry name" value="FF"/>
    <property type="match status" value="1"/>
</dbReference>
<feature type="compositionally biased region" description="Basic and acidic residues" evidence="2">
    <location>
        <begin position="57"/>
        <end position="66"/>
    </location>
</feature>
<feature type="region of interest" description="Disordered" evidence="2">
    <location>
        <begin position="57"/>
        <end position="119"/>
    </location>
</feature>
<dbReference type="FunFam" id="1.10.10.440:FF:000035">
    <property type="entry name" value="Putative ff domain protein"/>
    <property type="match status" value="1"/>
</dbReference>
<dbReference type="Gene3D" id="1.10.10.440">
    <property type="entry name" value="FF domain"/>
    <property type="match status" value="2"/>
</dbReference>
<dbReference type="Proteomes" id="UP000243515">
    <property type="component" value="Unassembled WGS sequence"/>
</dbReference>
<sequence>MSVAEKAGCESRGAESKFCTREGAGPPEDEQVSHDGAASPASIWELEGEEVRVLRRHPAARDKDMLKSTYTPLPPLPPEWTQHKAPSGQLYYYNSETKQSTYTRPTVQPSLPSPGPDPAPSFPVILSGIDKLNPYSGKSTSTDRYWQHRGEFRGGRDHRDGRHRQREDRPKSKHAIPSCDPWLLVKTRLGRRFVYNPETNESFWKFPQDVLKGVVELDRLEREKKERNEQGDDEIEGQEEKGKQVSTARGKSPTAVTEPRTVETGGNTEKAADESDEYEEVEVTDSEEDEPSTKRPRAEGKDTEDRPLEFNEDDIAYQLTVMGEEYGLDPGEYGEVDDLEWERGLQGLPLTEEETAALFRDLLDDYQVNPYTPWEKIIEEGRIIEDNRYTVLSNMKLRREVWSTWSRDRIRELKERREKQEEEDPRIGYLSFLQERATPKLYWPEFKRKFRKEPEMKHPKISDKDRERYYRDHVARLKLPESTKKSDLSALLNSIPLPLLNRSCNVEALPPAILIDLRYITLPPKVRDPLIEAYISTLPLAPEQVDLSVEEQEARERKRLEREKRERALTEREKHVQEEKQRQKNDLMRGRNRLRQGEAEIEHAMRVGKEGLKGYMESIN</sequence>
<dbReference type="InterPro" id="IPR036020">
    <property type="entry name" value="WW_dom_sf"/>
</dbReference>
<gene>
    <name evidence="4" type="ORF">Egran_07011</name>
</gene>
<feature type="region of interest" description="Disordered" evidence="2">
    <location>
        <begin position="222"/>
        <end position="310"/>
    </location>
</feature>
<dbReference type="PROSITE" id="PS01159">
    <property type="entry name" value="WW_DOMAIN_1"/>
    <property type="match status" value="1"/>
</dbReference>
<feature type="compositionally biased region" description="Basic and acidic residues" evidence="2">
    <location>
        <begin position="291"/>
        <end position="309"/>
    </location>
</feature>
<feature type="compositionally biased region" description="Acidic residues" evidence="2">
    <location>
        <begin position="274"/>
        <end position="290"/>
    </location>
</feature>
<feature type="region of interest" description="Disordered" evidence="2">
    <location>
        <begin position="133"/>
        <end position="178"/>
    </location>
</feature>
<evidence type="ECO:0000313" key="4">
    <source>
        <dbReference type="EMBL" id="OXV05221.1"/>
    </source>
</evidence>
<dbReference type="PROSITE" id="PS50020">
    <property type="entry name" value="WW_DOMAIN_2"/>
    <property type="match status" value="2"/>
</dbReference>
<dbReference type="InterPro" id="IPR036517">
    <property type="entry name" value="FF_domain_sf"/>
</dbReference>
<dbReference type="InterPro" id="IPR045148">
    <property type="entry name" value="TCRG1-like"/>
</dbReference>
<accession>A0A232LM42</accession>
<protein>
    <recommendedName>
        <fullName evidence="3">WW domain-containing protein</fullName>
    </recommendedName>
</protein>
<dbReference type="SUPFAM" id="SSF51045">
    <property type="entry name" value="WW domain"/>
    <property type="match status" value="2"/>
</dbReference>
<evidence type="ECO:0000259" key="3">
    <source>
        <dbReference type="PROSITE" id="PS50020"/>
    </source>
</evidence>
<dbReference type="Pfam" id="PF00397">
    <property type="entry name" value="WW"/>
    <property type="match status" value="1"/>
</dbReference>
<dbReference type="GO" id="GO:0003712">
    <property type="term" value="F:transcription coregulator activity"/>
    <property type="evidence" value="ECO:0007669"/>
    <property type="project" value="TreeGrafter"/>
</dbReference>